<name>A0A0P6Z3C5_9CHLR</name>
<proteinExistence type="predicted"/>
<evidence type="ECO:0000313" key="2">
    <source>
        <dbReference type="EMBL" id="KPL91742.1"/>
    </source>
</evidence>
<sequence length="653" mass="69472">MGSGTPPPRAPESLELELFREDSDPAEVEGSDYRSRGVILSGPLESLQGPLQIGLSVPDEYLSSGDTYLILEEEVLSPSGGPAVNVRVLPTQVDAEAGQLLAVLENSGTGPVGMSSGAGVLAAQARRPAAQAAAPTAVTIRAENGWVFDGFVSDHFRVSYRGRVVNAEMVRRGVELLEEQRQLIEDYNFTFTGVTVTEVTLQPLKDKAGLFVPSRLGASSCTLQLANRFFYDEGFFTDQYTELQATVGHELLHLAQFTADPRWAATKAVSPLPTLWLDEAAATWFEAAAVGNPDYISPNAQQNVRFFENPLFGAPLDQAQNHGYGASFFLRALAARYGERWVAEIYNQLRAGTPSGTANEALYNALDQQGSSPGLEWVPFLETFFTTPYILSADFGGPPISHAAAIQAARTADGSDYTVSFTPNQKLNAAASTASGTLLAGEPASLQASFSLGGLSAAALSLSFSEKDDTLEAFTQPSQVIIAVDAPADAGVLVYGLESSSGLYYPLAGAPFAYLSSRDPASQTGSQMFIEDFGPDGSGSGLSQLLLIPFNSRSSLRDPNQTANITLQITFLGSLLPPPVVDDYPPPEEFSTEPPPADNPTTPPESSHVCQGMTVETLRSPLMHTSRCWLTCFGIGSGTPSDAEIQACIDANQ</sequence>
<dbReference type="STRING" id="229921.ADN01_00120"/>
<feature type="region of interest" description="Disordered" evidence="1">
    <location>
        <begin position="582"/>
        <end position="609"/>
    </location>
</feature>
<reference evidence="2 3" key="1">
    <citation type="submission" date="2015-07" db="EMBL/GenBank/DDBJ databases">
        <title>Genome sequence of Levilinea saccharolytica DSM 16555.</title>
        <authorList>
            <person name="Hemp J."/>
            <person name="Ward L.M."/>
            <person name="Pace L.A."/>
            <person name="Fischer W.W."/>
        </authorList>
    </citation>
    <scope>NUCLEOTIDE SEQUENCE [LARGE SCALE GENOMIC DNA]</scope>
    <source>
        <strain evidence="2 3">KIBI-1</strain>
    </source>
</reference>
<keyword evidence="3" id="KW-1185">Reference proteome</keyword>
<protein>
    <submittedName>
        <fullName evidence="2">Uncharacterized protein</fullName>
    </submittedName>
</protein>
<evidence type="ECO:0000313" key="3">
    <source>
        <dbReference type="Proteomes" id="UP000050501"/>
    </source>
</evidence>
<evidence type="ECO:0000256" key="1">
    <source>
        <dbReference type="SAM" id="MobiDB-lite"/>
    </source>
</evidence>
<organism evidence="2 3">
    <name type="scientific">Levilinea saccharolytica</name>
    <dbReference type="NCBI Taxonomy" id="229921"/>
    <lineage>
        <taxon>Bacteria</taxon>
        <taxon>Bacillati</taxon>
        <taxon>Chloroflexota</taxon>
        <taxon>Anaerolineae</taxon>
        <taxon>Anaerolineales</taxon>
        <taxon>Anaerolineaceae</taxon>
        <taxon>Levilinea</taxon>
    </lineage>
</organism>
<accession>A0A0P6Z3C5</accession>
<dbReference type="PATRIC" id="fig|229921.5.peg.3389"/>
<comment type="caution">
    <text evidence="2">The sequence shown here is derived from an EMBL/GenBank/DDBJ whole genome shotgun (WGS) entry which is preliminary data.</text>
</comment>
<gene>
    <name evidence="2" type="ORF">ADN01_00120</name>
</gene>
<feature type="compositionally biased region" description="Pro residues" evidence="1">
    <location>
        <begin position="1"/>
        <end position="10"/>
    </location>
</feature>
<dbReference type="EMBL" id="LGCM01000002">
    <property type="protein sequence ID" value="KPL91742.1"/>
    <property type="molecule type" value="Genomic_DNA"/>
</dbReference>
<dbReference type="AlphaFoldDB" id="A0A0P6Z3C5"/>
<feature type="compositionally biased region" description="Pro residues" evidence="1">
    <location>
        <begin position="593"/>
        <end position="603"/>
    </location>
</feature>
<dbReference type="RefSeq" id="WP_082389692.1">
    <property type="nucleotide sequence ID" value="NZ_LGCM01000002.1"/>
</dbReference>
<feature type="region of interest" description="Disordered" evidence="1">
    <location>
        <begin position="1"/>
        <end position="31"/>
    </location>
</feature>
<dbReference type="Proteomes" id="UP000050501">
    <property type="component" value="Unassembled WGS sequence"/>
</dbReference>